<evidence type="ECO:0000256" key="1">
    <source>
        <dbReference type="ARBA" id="ARBA00022723"/>
    </source>
</evidence>
<organism evidence="2 3">
    <name type="scientific">Temnothorax longispinosus</name>
    <dbReference type="NCBI Taxonomy" id="300112"/>
    <lineage>
        <taxon>Eukaryota</taxon>
        <taxon>Metazoa</taxon>
        <taxon>Ecdysozoa</taxon>
        <taxon>Arthropoda</taxon>
        <taxon>Hexapoda</taxon>
        <taxon>Insecta</taxon>
        <taxon>Pterygota</taxon>
        <taxon>Neoptera</taxon>
        <taxon>Endopterygota</taxon>
        <taxon>Hymenoptera</taxon>
        <taxon>Apocrita</taxon>
        <taxon>Aculeata</taxon>
        <taxon>Formicoidea</taxon>
        <taxon>Formicidae</taxon>
        <taxon>Myrmicinae</taxon>
        <taxon>Temnothorax</taxon>
    </lineage>
</organism>
<dbReference type="Proteomes" id="UP000310200">
    <property type="component" value="Unassembled WGS sequence"/>
</dbReference>
<keyword evidence="3" id="KW-1185">Reference proteome</keyword>
<dbReference type="GO" id="GO:0005739">
    <property type="term" value="C:mitochondrion"/>
    <property type="evidence" value="ECO:0007669"/>
    <property type="project" value="TreeGrafter"/>
</dbReference>
<dbReference type="GO" id="GO:0046872">
    <property type="term" value="F:metal ion binding"/>
    <property type="evidence" value="ECO:0007669"/>
    <property type="project" value="UniProtKB-KW"/>
</dbReference>
<keyword evidence="1" id="KW-0479">Metal-binding</keyword>
<dbReference type="GO" id="GO:0004222">
    <property type="term" value="F:metalloendopeptidase activity"/>
    <property type="evidence" value="ECO:0007669"/>
    <property type="project" value="TreeGrafter"/>
</dbReference>
<proteinExistence type="predicted"/>
<protein>
    <submittedName>
        <fullName evidence="2">Uncharacterized protein</fullName>
    </submittedName>
</protein>
<dbReference type="AlphaFoldDB" id="A0A4S2KIN8"/>
<dbReference type="PANTHER" id="PTHR43690">
    <property type="entry name" value="NARDILYSIN"/>
    <property type="match status" value="1"/>
</dbReference>
<dbReference type="PANTHER" id="PTHR43690:SF18">
    <property type="entry name" value="INSULIN-DEGRADING ENZYME-RELATED"/>
    <property type="match status" value="1"/>
</dbReference>
<dbReference type="STRING" id="300112.A0A4S2KIN8"/>
<dbReference type="EMBL" id="QBLH01002196">
    <property type="protein sequence ID" value="TGZ49180.1"/>
    <property type="molecule type" value="Genomic_DNA"/>
</dbReference>
<sequence>MDIKCNLVILVKQHLKNLFNKQLDKYAIYYPAILLSEQHWSSEELLESTAHNCKGELIFYFLTKSFCTYIINYVCDFLLNNFVFFPYTNFNILIHLIIFCDNANDQKINIFYNECQIINFKDYLIKDKICYRLYRASASIYVILRTEKYPQQDDYDNYLSQNGSLGNAWTFLDHTIYYLYNLYIIPKKLKGFRWPCQLSARLDHPYSKFGDGNRKSLDTIPKEKNINVRNRILEFYQKYSANIMSFIYIYCIRDGSVEIASQQRNFNQILKLLQFCVTQIKQLQIQLNILSLS</sequence>
<gene>
    <name evidence="2" type="ORF">DBV15_05891</name>
</gene>
<dbReference type="GO" id="GO:0051603">
    <property type="term" value="P:proteolysis involved in protein catabolic process"/>
    <property type="evidence" value="ECO:0007669"/>
    <property type="project" value="TreeGrafter"/>
</dbReference>
<dbReference type="GO" id="GO:0005829">
    <property type="term" value="C:cytosol"/>
    <property type="evidence" value="ECO:0007669"/>
    <property type="project" value="TreeGrafter"/>
</dbReference>
<accession>A0A4S2KIN8</accession>
<dbReference type="Gene3D" id="3.30.830.10">
    <property type="entry name" value="Metalloenzyme, LuxS/M16 peptidase-like"/>
    <property type="match status" value="2"/>
</dbReference>
<evidence type="ECO:0000313" key="3">
    <source>
        <dbReference type="Proteomes" id="UP000310200"/>
    </source>
</evidence>
<dbReference type="InterPro" id="IPR050626">
    <property type="entry name" value="Peptidase_M16"/>
</dbReference>
<evidence type="ECO:0000313" key="2">
    <source>
        <dbReference type="EMBL" id="TGZ49180.1"/>
    </source>
</evidence>
<comment type="caution">
    <text evidence="2">The sequence shown here is derived from an EMBL/GenBank/DDBJ whole genome shotgun (WGS) entry which is preliminary data.</text>
</comment>
<name>A0A4S2KIN8_9HYME</name>
<dbReference type="GO" id="GO:0043171">
    <property type="term" value="P:peptide catabolic process"/>
    <property type="evidence" value="ECO:0007669"/>
    <property type="project" value="TreeGrafter"/>
</dbReference>
<reference evidence="2 3" key="1">
    <citation type="journal article" date="2019" name="Philos. Trans. R. Soc. Lond., B, Biol. Sci.">
        <title>Ant behaviour and brain gene expression of defending hosts depend on the ecological success of the intruding social parasite.</title>
        <authorList>
            <person name="Kaur R."/>
            <person name="Stoldt M."/>
            <person name="Jongepier E."/>
            <person name="Feldmeyer B."/>
            <person name="Menzel F."/>
            <person name="Bornberg-Bauer E."/>
            <person name="Foitzik S."/>
        </authorList>
    </citation>
    <scope>NUCLEOTIDE SEQUENCE [LARGE SCALE GENOMIC DNA]</scope>
    <source>
        <tissue evidence="2">Whole body</tissue>
    </source>
</reference>